<dbReference type="InterPro" id="IPR004331">
    <property type="entry name" value="SPX_dom"/>
</dbReference>
<dbReference type="Pfam" id="PF00097">
    <property type="entry name" value="zf-C3HC4"/>
    <property type="match status" value="1"/>
</dbReference>
<evidence type="ECO:0000259" key="6">
    <source>
        <dbReference type="PROSITE" id="PS51382"/>
    </source>
</evidence>
<dbReference type="InParanoid" id="C4JWQ3"/>
<dbReference type="InterPro" id="IPR018957">
    <property type="entry name" value="Znf_C3HC4_RING-type"/>
</dbReference>
<evidence type="ECO:0000313" key="8">
    <source>
        <dbReference type="Proteomes" id="UP000002058"/>
    </source>
</evidence>
<dbReference type="InterPro" id="IPR017907">
    <property type="entry name" value="Znf_RING_CS"/>
</dbReference>
<dbReference type="SMART" id="SM00184">
    <property type="entry name" value="RING"/>
    <property type="match status" value="1"/>
</dbReference>
<dbReference type="PROSITE" id="PS50089">
    <property type="entry name" value="ZF_RING_2"/>
    <property type="match status" value="1"/>
</dbReference>
<name>C4JWQ3_UNCRE</name>
<dbReference type="RefSeq" id="XP_002584028.1">
    <property type="nucleotide sequence ID" value="XM_002583982.1"/>
</dbReference>
<evidence type="ECO:0000256" key="4">
    <source>
        <dbReference type="PROSITE-ProRule" id="PRU00175"/>
    </source>
</evidence>
<keyword evidence="2 4" id="KW-0863">Zinc-finger</keyword>
<dbReference type="PROSITE" id="PS51382">
    <property type="entry name" value="SPX"/>
    <property type="match status" value="1"/>
</dbReference>
<dbReference type="STRING" id="336963.C4JWQ3"/>
<feature type="domain" description="SPX" evidence="6">
    <location>
        <begin position="1"/>
        <end position="231"/>
    </location>
</feature>
<dbReference type="Gene3D" id="3.30.40.10">
    <property type="entry name" value="Zinc/RING finger domain, C3HC4 (zinc finger)"/>
    <property type="match status" value="1"/>
</dbReference>
<dbReference type="InterPro" id="IPR013083">
    <property type="entry name" value="Znf_RING/FYVE/PHD"/>
</dbReference>
<keyword evidence="1" id="KW-0479">Metal-binding</keyword>
<evidence type="ECO:0000256" key="2">
    <source>
        <dbReference type="ARBA" id="ARBA00022771"/>
    </source>
</evidence>
<dbReference type="PANTHER" id="PTHR23327">
    <property type="entry name" value="RING FINGER PROTEIN 127"/>
    <property type="match status" value="1"/>
</dbReference>
<keyword evidence="8" id="KW-1185">Reference proteome</keyword>
<sequence>MPASLPAETGDNFRHLFSASVKPFITGTGASQKLNNSEDATVLSRSHENGPFRPSVTVPGEFNTPREVEIPLHADAEFFQILQGELSALNQLQERERQELDFQIKLLRETIVKTTNTTLGRSGHASYTWREIFRLYIESQVFFSTNEFDSGERTSAQAQQQLVKYQESLSQGNRYKKLGKDGRIALESFLRINSALLQNQKFQEINRIALRKILKKFDKRTALRVYPAIPLLEPFLTQNIARLLCQSISQELLTIVPQINDYLCPICLSIAFKPVRLRCNHVFCIRCLVVMQQARQNQCALCREDVVMEATSDNLDRELLVFLSTVFPKETKAKQKENERAASRDLYGTTYDACVVM</sequence>
<dbReference type="EMBL" id="CH476618">
    <property type="protein sequence ID" value="EEP82130.1"/>
    <property type="molecule type" value="Genomic_DNA"/>
</dbReference>
<dbReference type="eggNOG" id="KOG4159">
    <property type="taxonomic scope" value="Eukaryota"/>
</dbReference>
<accession>C4JWQ3</accession>
<keyword evidence="3" id="KW-0862">Zinc</keyword>
<evidence type="ECO:0000259" key="5">
    <source>
        <dbReference type="PROSITE" id="PS50089"/>
    </source>
</evidence>
<gene>
    <name evidence="7" type="ORF">UREG_06995</name>
</gene>
<evidence type="ECO:0000313" key="7">
    <source>
        <dbReference type="EMBL" id="EEP82130.1"/>
    </source>
</evidence>
<dbReference type="SUPFAM" id="SSF57850">
    <property type="entry name" value="RING/U-box"/>
    <property type="match status" value="1"/>
</dbReference>
<dbReference type="OrthoDB" id="5588846at2759"/>
<organism evidence="7 8">
    <name type="scientific">Uncinocarpus reesii (strain UAMH 1704)</name>
    <dbReference type="NCBI Taxonomy" id="336963"/>
    <lineage>
        <taxon>Eukaryota</taxon>
        <taxon>Fungi</taxon>
        <taxon>Dikarya</taxon>
        <taxon>Ascomycota</taxon>
        <taxon>Pezizomycotina</taxon>
        <taxon>Eurotiomycetes</taxon>
        <taxon>Eurotiomycetidae</taxon>
        <taxon>Onygenales</taxon>
        <taxon>Onygenaceae</taxon>
        <taxon>Uncinocarpus</taxon>
    </lineage>
</organism>
<dbReference type="OMA" id="HPCIKIT"/>
<dbReference type="Pfam" id="PF03105">
    <property type="entry name" value="SPX"/>
    <property type="match status" value="1"/>
</dbReference>
<dbReference type="PANTHER" id="PTHR23327:SF51">
    <property type="entry name" value="TRANSCRIPTIONAL REGULATOR OF YEAST FORM ADHERENCE 3"/>
    <property type="match status" value="1"/>
</dbReference>
<dbReference type="PROSITE" id="PS00518">
    <property type="entry name" value="ZF_RING_1"/>
    <property type="match status" value="1"/>
</dbReference>
<evidence type="ECO:0000256" key="1">
    <source>
        <dbReference type="ARBA" id="ARBA00022723"/>
    </source>
</evidence>
<dbReference type="VEuPathDB" id="FungiDB:UREG_06995"/>
<dbReference type="GeneID" id="8442535"/>
<dbReference type="GO" id="GO:0008270">
    <property type="term" value="F:zinc ion binding"/>
    <property type="evidence" value="ECO:0007669"/>
    <property type="project" value="UniProtKB-KW"/>
</dbReference>
<evidence type="ECO:0008006" key="9">
    <source>
        <dbReference type="Google" id="ProtNLM"/>
    </source>
</evidence>
<feature type="domain" description="RING-type" evidence="5">
    <location>
        <begin position="264"/>
        <end position="303"/>
    </location>
</feature>
<dbReference type="InterPro" id="IPR001841">
    <property type="entry name" value="Znf_RING"/>
</dbReference>
<dbReference type="Proteomes" id="UP000002058">
    <property type="component" value="Unassembled WGS sequence"/>
</dbReference>
<dbReference type="HOGENOM" id="CLU_017137_1_0_1"/>
<evidence type="ECO:0000256" key="3">
    <source>
        <dbReference type="ARBA" id="ARBA00022833"/>
    </source>
</evidence>
<proteinExistence type="predicted"/>
<dbReference type="KEGG" id="ure:UREG_06995"/>
<dbReference type="AlphaFoldDB" id="C4JWQ3"/>
<reference evidence="8" key="1">
    <citation type="journal article" date="2009" name="Genome Res.">
        <title>Comparative genomic analyses of the human fungal pathogens Coccidioides and their relatives.</title>
        <authorList>
            <person name="Sharpton T.J."/>
            <person name="Stajich J.E."/>
            <person name="Rounsley S.D."/>
            <person name="Gardner M.J."/>
            <person name="Wortman J.R."/>
            <person name="Jordar V.S."/>
            <person name="Maiti R."/>
            <person name="Kodira C.D."/>
            <person name="Neafsey D.E."/>
            <person name="Zeng Q."/>
            <person name="Hung C.-Y."/>
            <person name="McMahan C."/>
            <person name="Muszewska A."/>
            <person name="Grynberg M."/>
            <person name="Mandel M.A."/>
            <person name="Kellner E.M."/>
            <person name="Barker B.M."/>
            <person name="Galgiani J.N."/>
            <person name="Orbach M.J."/>
            <person name="Kirkland T.N."/>
            <person name="Cole G.T."/>
            <person name="Henn M.R."/>
            <person name="Birren B.W."/>
            <person name="Taylor J.W."/>
        </authorList>
    </citation>
    <scope>NUCLEOTIDE SEQUENCE [LARGE SCALE GENOMIC DNA]</scope>
    <source>
        <strain evidence="8">UAMH 1704</strain>
    </source>
</reference>
<protein>
    <recommendedName>
        <fullName evidence="9">RING-14 protein</fullName>
    </recommendedName>
</protein>